<accession>A0A328DKP3</accession>
<evidence type="ECO:0000313" key="2">
    <source>
        <dbReference type="Proteomes" id="UP000249390"/>
    </source>
</evidence>
<dbReference type="InterPro" id="IPR045036">
    <property type="entry name" value="Spartin-like"/>
</dbReference>
<keyword evidence="2" id="KW-1185">Reference proteome</keyword>
<proteinExistence type="predicted"/>
<name>A0A328DKP3_9ASTE</name>
<comment type="caution">
    <text evidence="1">The sequence shown here is derived from an EMBL/GenBank/DDBJ whole genome shotgun (WGS) entry which is preliminary data.</text>
</comment>
<sequence length="139" mass="15185">MSKSSCPNMSGSNSGFGSSEEVKIRILGSMVHLIDTDRSVELACGEFNIVRLKQDNTVVATPAGAGVASDDGEREIRIDSLENMLNYGLTRCRQGAGEEAKNLDRVLEKYSAFRAKKSPAVSWVEAAKEISPTEMERRE</sequence>
<protein>
    <submittedName>
        <fullName evidence="1">Uncharacterized protein</fullName>
    </submittedName>
</protein>
<organism evidence="1 2">
    <name type="scientific">Cuscuta australis</name>
    <dbReference type="NCBI Taxonomy" id="267555"/>
    <lineage>
        <taxon>Eukaryota</taxon>
        <taxon>Viridiplantae</taxon>
        <taxon>Streptophyta</taxon>
        <taxon>Embryophyta</taxon>
        <taxon>Tracheophyta</taxon>
        <taxon>Spermatophyta</taxon>
        <taxon>Magnoliopsida</taxon>
        <taxon>eudicotyledons</taxon>
        <taxon>Gunneridae</taxon>
        <taxon>Pentapetalae</taxon>
        <taxon>asterids</taxon>
        <taxon>lamiids</taxon>
        <taxon>Solanales</taxon>
        <taxon>Convolvulaceae</taxon>
        <taxon>Cuscuteae</taxon>
        <taxon>Cuscuta</taxon>
        <taxon>Cuscuta subgen. Grammica</taxon>
        <taxon>Cuscuta sect. Cleistogrammica</taxon>
    </lineage>
</organism>
<dbReference type="AlphaFoldDB" id="A0A328DKP3"/>
<dbReference type="PANTHER" id="PTHR21068">
    <property type="entry name" value="SPARTIN"/>
    <property type="match status" value="1"/>
</dbReference>
<evidence type="ECO:0000313" key="1">
    <source>
        <dbReference type="EMBL" id="RAL45820.1"/>
    </source>
</evidence>
<dbReference type="EMBL" id="NQVE01000129">
    <property type="protein sequence ID" value="RAL45820.1"/>
    <property type="molecule type" value="Genomic_DNA"/>
</dbReference>
<dbReference type="PANTHER" id="PTHR21068:SF50">
    <property type="entry name" value="PROTEIN EARLY-RESPONSIVE TO DEHYDRATION 7, CHLOROPLASTIC-LIKE ISOFORM X1"/>
    <property type="match status" value="1"/>
</dbReference>
<dbReference type="Proteomes" id="UP000249390">
    <property type="component" value="Unassembled WGS sequence"/>
</dbReference>
<dbReference type="GO" id="GO:0005886">
    <property type="term" value="C:plasma membrane"/>
    <property type="evidence" value="ECO:0007669"/>
    <property type="project" value="TreeGrafter"/>
</dbReference>
<reference evidence="1 2" key="1">
    <citation type="submission" date="2018-06" db="EMBL/GenBank/DDBJ databases">
        <title>The Genome of Cuscuta australis (Dodder) Provides Insight into the Evolution of Plant Parasitism.</title>
        <authorList>
            <person name="Liu H."/>
        </authorList>
    </citation>
    <scope>NUCLEOTIDE SEQUENCE [LARGE SCALE GENOMIC DNA]</scope>
    <source>
        <strain evidence="2">cv. Yunnan</strain>
        <tissue evidence="1">Vines</tissue>
    </source>
</reference>
<gene>
    <name evidence="1" type="ORF">DM860_009684</name>
</gene>